<dbReference type="EC" id="2.4.-.-" evidence="2"/>
<dbReference type="PANTHER" id="PTHR12526:SF630">
    <property type="entry name" value="GLYCOSYLTRANSFERASE"/>
    <property type="match status" value="1"/>
</dbReference>
<keyword evidence="4" id="KW-1185">Reference proteome</keyword>
<evidence type="ECO:0000313" key="4">
    <source>
        <dbReference type="Proteomes" id="UP001060104"/>
    </source>
</evidence>
<name>A0A174VHK0_9BACE</name>
<accession>A0A174VHK0</accession>
<dbReference type="GO" id="GO:0016757">
    <property type="term" value="F:glycosyltransferase activity"/>
    <property type="evidence" value="ECO:0007669"/>
    <property type="project" value="UniProtKB-KW"/>
</dbReference>
<protein>
    <submittedName>
        <fullName evidence="1">Glycosyltransferase</fullName>
        <ecNumber evidence="2">2.4.-.-</ecNumber>
    </submittedName>
</protein>
<evidence type="ECO:0000313" key="1">
    <source>
        <dbReference type="EMBL" id="CUQ32926.1"/>
    </source>
</evidence>
<accession>A0A3E5G5R4</accession>
<keyword evidence="1" id="KW-0808">Transferase</keyword>
<dbReference type="AlphaFoldDB" id="A0A174VHK0"/>
<dbReference type="EMBL" id="CZAE01000044">
    <property type="protein sequence ID" value="CUQ32926.1"/>
    <property type="molecule type" value="Genomic_DNA"/>
</dbReference>
<dbReference type="PANTHER" id="PTHR12526">
    <property type="entry name" value="GLYCOSYLTRANSFERASE"/>
    <property type="match status" value="1"/>
</dbReference>
<dbReference type="SUPFAM" id="SSF53756">
    <property type="entry name" value="UDP-Glycosyltransferase/glycogen phosphorylase"/>
    <property type="match status" value="1"/>
</dbReference>
<dbReference type="RefSeq" id="WP_055271777.1">
    <property type="nucleotide sequence ID" value="NZ_CABMFH010000029.1"/>
</dbReference>
<dbReference type="GeneID" id="69590054"/>
<reference evidence="2" key="2">
    <citation type="submission" date="2022-08" db="EMBL/GenBank/DDBJ databases">
        <title>Genome Sequencing of Bacteroides fragilis Group Isolates with Nanopore Technology.</title>
        <authorList>
            <person name="Tisza M.J."/>
            <person name="Smith D."/>
            <person name="Dekker J.P."/>
        </authorList>
    </citation>
    <scope>NUCLEOTIDE SEQUENCE</scope>
    <source>
        <strain evidence="2">BFG-527</strain>
    </source>
</reference>
<reference evidence="1 3" key="1">
    <citation type="submission" date="2015-09" db="EMBL/GenBank/DDBJ databases">
        <authorList>
            <consortium name="Pathogen Informatics"/>
        </authorList>
    </citation>
    <scope>NUCLEOTIDE SEQUENCE [LARGE SCALE GENOMIC DNA]</scope>
    <source>
        <strain evidence="1 3">2789STDY5834846</strain>
    </source>
</reference>
<evidence type="ECO:0000313" key="3">
    <source>
        <dbReference type="Proteomes" id="UP000095606"/>
    </source>
</evidence>
<gene>
    <name evidence="1" type="ORF">ERS852461_05024</name>
    <name evidence="2" type="ORF">NXY30_21765</name>
</gene>
<dbReference type="Pfam" id="PF13692">
    <property type="entry name" value="Glyco_trans_1_4"/>
    <property type="match status" value="1"/>
</dbReference>
<dbReference type="Proteomes" id="UP000095606">
    <property type="component" value="Unassembled WGS sequence"/>
</dbReference>
<dbReference type="Gene3D" id="3.40.50.2000">
    <property type="entry name" value="Glycogen Phosphorylase B"/>
    <property type="match status" value="2"/>
</dbReference>
<keyword evidence="2" id="KW-0328">Glycosyltransferase</keyword>
<dbReference type="EMBL" id="CP103141">
    <property type="protein sequence ID" value="UVQ73609.1"/>
    <property type="molecule type" value="Genomic_DNA"/>
</dbReference>
<dbReference type="Proteomes" id="UP001060104">
    <property type="component" value="Chromosome"/>
</dbReference>
<proteinExistence type="predicted"/>
<sequence length="375" mass="43076">MNRKGKFYILNWIFSYGSASSNRLLAYANSAAEQGYEVEIVAFLRLDLNNCQPRNGVTIRGLRPCKVESKVLSKLLSFFTTIWFLLADVKKEDKLLLYGAVEYLPFLVWFRRKQTYFEVTECPDLFKPRTYPWRYYKRLWKQLNGVFVISSNLKQYFVGYGVSPDKVHVINMIVDPKRFEGVQRNPNVEKYIAYCGNVNKDSKDGVGDLIASFVRYHEKYSDRKLYIIGPIVSQEQKQEYEEYLRLYKALDSVVFTDSVSPTTIPQYFVDAEMLVLARPDNIQAKYGFPTKLGEYLLSGRPVVLTDVGNITDFLKDGVSAFIAKPGDINCISDKMMEVSANLEKNDSVAIAGKEVAMKEFNSSTEVLKIINLMYK</sequence>
<evidence type="ECO:0000313" key="2">
    <source>
        <dbReference type="EMBL" id="UVQ73609.1"/>
    </source>
</evidence>
<organism evidence="1 3">
    <name type="scientific">Bacteroides faecis</name>
    <dbReference type="NCBI Taxonomy" id="674529"/>
    <lineage>
        <taxon>Bacteria</taxon>
        <taxon>Pseudomonadati</taxon>
        <taxon>Bacteroidota</taxon>
        <taxon>Bacteroidia</taxon>
        <taxon>Bacteroidales</taxon>
        <taxon>Bacteroidaceae</taxon>
        <taxon>Bacteroides</taxon>
    </lineage>
</organism>